<evidence type="ECO:0000256" key="1">
    <source>
        <dbReference type="SAM" id="MobiDB-lite"/>
    </source>
</evidence>
<dbReference type="AlphaFoldDB" id="A0AA36MZ07"/>
<sequence>MRHLHVPKYDELNLGDSVAVIAWASSFLPLYYKAHDKVFSRIVTLFENKENVPKSMEDFKSWILIIHPNSDEHIKKNILVEGRCRRGWKEMFAFLLWNWEHVLGDHIFLMERGIGNAIRDLAVKMRHLRFVIYDVQRCPVEESRWPMPRLIVVDMGDEATPEKAVECVVAGDVDMLDKIMPMDYFTGNLVWFHATSPAEAKHLPNPYDTSNMLDKGTGTDDDAMDT</sequence>
<dbReference type="EMBL" id="CAUJNA010001166">
    <property type="protein sequence ID" value="CAJ1384871.1"/>
    <property type="molecule type" value="Genomic_DNA"/>
</dbReference>
<reference evidence="2" key="1">
    <citation type="submission" date="2023-08" db="EMBL/GenBank/DDBJ databases">
        <authorList>
            <person name="Chen Y."/>
            <person name="Shah S."/>
            <person name="Dougan E. K."/>
            <person name="Thang M."/>
            <person name="Chan C."/>
        </authorList>
    </citation>
    <scope>NUCLEOTIDE SEQUENCE</scope>
</reference>
<keyword evidence="3" id="KW-1185">Reference proteome</keyword>
<dbReference type="Proteomes" id="UP001178507">
    <property type="component" value="Unassembled WGS sequence"/>
</dbReference>
<comment type="caution">
    <text evidence="2">The sequence shown here is derived from an EMBL/GenBank/DDBJ whole genome shotgun (WGS) entry which is preliminary data.</text>
</comment>
<feature type="region of interest" description="Disordered" evidence="1">
    <location>
        <begin position="203"/>
        <end position="226"/>
    </location>
</feature>
<evidence type="ECO:0000313" key="3">
    <source>
        <dbReference type="Proteomes" id="UP001178507"/>
    </source>
</evidence>
<protein>
    <submittedName>
        <fullName evidence="2">Uncharacterized protein</fullName>
    </submittedName>
</protein>
<evidence type="ECO:0000313" key="2">
    <source>
        <dbReference type="EMBL" id="CAJ1384871.1"/>
    </source>
</evidence>
<accession>A0AA36MZ07</accession>
<gene>
    <name evidence="2" type="ORF">EVOR1521_LOCUS11633</name>
</gene>
<organism evidence="2 3">
    <name type="scientific">Effrenium voratum</name>
    <dbReference type="NCBI Taxonomy" id="2562239"/>
    <lineage>
        <taxon>Eukaryota</taxon>
        <taxon>Sar</taxon>
        <taxon>Alveolata</taxon>
        <taxon>Dinophyceae</taxon>
        <taxon>Suessiales</taxon>
        <taxon>Symbiodiniaceae</taxon>
        <taxon>Effrenium</taxon>
    </lineage>
</organism>
<proteinExistence type="predicted"/>
<name>A0AA36MZ07_9DINO</name>